<dbReference type="InterPro" id="IPR014729">
    <property type="entry name" value="Rossmann-like_a/b/a_fold"/>
</dbReference>
<gene>
    <name evidence="13" type="primary">metG</name>
    <name evidence="16" type="ORF">B1400_1541</name>
</gene>
<name>A0A2A2EFK9_9BIFI</name>
<feature type="binding site" evidence="13">
    <location>
        <position position="172"/>
    </location>
    <ligand>
        <name>Zn(2+)</name>
        <dbReference type="ChEBI" id="CHEBI:29105"/>
    </ligand>
</feature>
<keyword evidence="17" id="KW-1185">Reference proteome</keyword>
<comment type="similarity">
    <text evidence="3 13">Belongs to the class-I aminoacyl-tRNA synthetase family. MetG type 1 subfamily.</text>
</comment>
<feature type="short sequence motif" description="'KMSKS' region" evidence="13">
    <location>
        <begin position="376"/>
        <end position="380"/>
    </location>
</feature>
<keyword evidence="9 13" id="KW-0067">ATP-binding</keyword>
<dbReference type="InterPro" id="IPR013155">
    <property type="entry name" value="M/V/L/I-tRNA-synth_anticd-bd"/>
</dbReference>
<dbReference type="PANTHER" id="PTHR45765:SF1">
    <property type="entry name" value="METHIONINE--TRNA LIGASE, CYTOPLASMIC"/>
    <property type="match status" value="1"/>
</dbReference>
<dbReference type="SUPFAM" id="SSF52374">
    <property type="entry name" value="Nucleotidylyl transferase"/>
    <property type="match status" value="1"/>
</dbReference>
<dbReference type="GO" id="GO:0046872">
    <property type="term" value="F:metal ion binding"/>
    <property type="evidence" value="ECO:0007669"/>
    <property type="project" value="UniProtKB-KW"/>
</dbReference>
<keyword evidence="10 13" id="KW-0648">Protein biosynthesis</keyword>
<feature type="binding site" evidence="13">
    <location>
        <position position="379"/>
    </location>
    <ligand>
        <name>ATP</name>
        <dbReference type="ChEBI" id="CHEBI:30616"/>
    </ligand>
</feature>
<keyword evidence="8 13" id="KW-0862">Zinc</keyword>
<dbReference type="Pfam" id="PF09334">
    <property type="entry name" value="tRNA-synt_1g"/>
    <property type="match status" value="1"/>
</dbReference>
<dbReference type="InterPro" id="IPR029038">
    <property type="entry name" value="MetRS_Zn"/>
</dbReference>
<dbReference type="FunFam" id="2.20.28.20:FF:000001">
    <property type="entry name" value="Methionine--tRNA ligase"/>
    <property type="match status" value="1"/>
</dbReference>
<dbReference type="PANTHER" id="PTHR45765">
    <property type="entry name" value="METHIONINE--TRNA LIGASE"/>
    <property type="match status" value="1"/>
</dbReference>
<dbReference type="HAMAP" id="MF_00098">
    <property type="entry name" value="Met_tRNA_synth_type1"/>
    <property type="match status" value="1"/>
</dbReference>
<dbReference type="Gene3D" id="2.20.28.20">
    <property type="entry name" value="Methionyl-tRNA synthetase, Zn-domain"/>
    <property type="match status" value="1"/>
</dbReference>
<dbReference type="InterPro" id="IPR015413">
    <property type="entry name" value="Methionyl/Leucyl_tRNA_Synth"/>
</dbReference>
<dbReference type="EC" id="6.1.1.10" evidence="13"/>
<dbReference type="Gene3D" id="1.10.730.10">
    <property type="entry name" value="Isoleucyl-tRNA Synthetase, Domain 1"/>
    <property type="match status" value="1"/>
</dbReference>
<proteinExistence type="inferred from homology"/>
<dbReference type="InterPro" id="IPR009080">
    <property type="entry name" value="tRNAsynth_Ia_anticodon-bd"/>
</dbReference>
<comment type="caution">
    <text evidence="16">The sequence shown here is derived from an EMBL/GenBank/DDBJ whole genome shotgun (WGS) entry which is preliminary data.</text>
</comment>
<feature type="binding site" evidence="13">
    <location>
        <position position="188"/>
    </location>
    <ligand>
        <name>Zn(2+)</name>
        <dbReference type="ChEBI" id="CHEBI:29105"/>
    </ligand>
</feature>
<accession>A0A2A2EFK9</accession>
<evidence type="ECO:0000256" key="12">
    <source>
        <dbReference type="ARBA" id="ARBA00047364"/>
    </source>
</evidence>
<dbReference type="AlphaFoldDB" id="A0A2A2EFK9"/>
<dbReference type="CDD" id="cd07957">
    <property type="entry name" value="Anticodon_Ia_Met"/>
    <property type="match status" value="1"/>
</dbReference>
<evidence type="ECO:0000256" key="8">
    <source>
        <dbReference type="ARBA" id="ARBA00022833"/>
    </source>
</evidence>
<sequence>MASTCRLRGDADGLPAHGGGVRVLPDNRRMTHIMVNVAWPYANGPRHIGHVAGFGVPSDVYARYQRMKGNDVLMVSGTDEHGTPILVEADKEGVTPQELADRYNRVIASDLCKLGLSYDLFTRTTTKNHELVVQELFRQCLKNGYIYKGTQKVAISPSTGRTLPDRYIEGECPICHAPGARGDQCDNCGNELDPDELINPVSKINGETPIFQESEHYFLDLPALADANLAWLKTRQGWRTNVLNFSIGLFREVKPRAITRDIDWGIPIPVPGWVDNPNKRLYVWFDAVIGYLSASIEWARRSGDPEAWRKWWNDPSTPGYYFMGKDNITFHSQIWPSEMIAYNGGGSKGGEAGQLGPLNLPEQVVASEFMTMEGKKFSSSRGIVIYVKDILERYPVDAVRYYISVAGPENSDSDFTWSEFVRHNNEELAASWGNLVNRVANLIAKNFGEVPPIVEDRLTDEDRALLAESAAAFDTVGSLIETHHQKNALNEAMRLVGDINKYISATEPWKIKDDSDRLGTVLHVAAQAVLDANHLLAPFLPHSAQKVWEALGGTGTFSPLPRIEEVTDLDNPAFHYPIITGDYVLGETLRPWKSEPIEVGAKVAKPTPIFAKIPTEAVDEELARFETALNARREAEAARLAAEQAKLAE</sequence>
<dbReference type="PRINTS" id="PR01041">
    <property type="entry name" value="TRNASYNTHMET"/>
</dbReference>
<evidence type="ECO:0000256" key="9">
    <source>
        <dbReference type="ARBA" id="ARBA00022840"/>
    </source>
</evidence>
<dbReference type="EMBL" id="MVOG01000034">
    <property type="protein sequence ID" value="PAU67767.1"/>
    <property type="molecule type" value="Genomic_DNA"/>
</dbReference>
<dbReference type="SUPFAM" id="SSF57770">
    <property type="entry name" value="Methionyl-tRNA synthetase (MetRS), Zn-domain"/>
    <property type="match status" value="1"/>
</dbReference>
<evidence type="ECO:0000259" key="14">
    <source>
        <dbReference type="Pfam" id="PF08264"/>
    </source>
</evidence>
<protein>
    <recommendedName>
        <fullName evidence="13">Methionine--tRNA ligase</fullName>
        <ecNumber evidence="13">6.1.1.10</ecNumber>
    </recommendedName>
    <alternativeName>
        <fullName evidence="13">Methionyl-tRNA synthetase</fullName>
        <shortName evidence="13">MetRS</shortName>
    </alternativeName>
</protein>
<dbReference type="InterPro" id="IPR014758">
    <property type="entry name" value="Met-tRNA_synth"/>
</dbReference>
<keyword evidence="4 13" id="KW-0963">Cytoplasm</keyword>
<comment type="subcellular location">
    <subcellularLocation>
        <location evidence="2 13">Cytoplasm</location>
    </subcellularLocation>
</comment>
<comment type="subunit">
    <text evidence="13">Monomer.</text>
</comment>
<evidence type="ECO:0000256" key="10">
    <source>
        <dbReference type="ARBA" id="ARBA00022917"/>
    </source>
</evidence>
<feature type="binding site" evidence="13">
    <location>
        <position position="185"/>
    </location>
    <ligand>
        <name>Zn(2+)</name>
        <dbReference type="ChEBI" id="CHEBI:29105"/>
    </ligand>
</feature>
<dbReference type="NCBIfam" id="TIGR00398">
    <property type="entry name" value="metG"/>
    <property type="match status" value="1"/>
</dbReference>
<evidence type="ECO:0000259" key="15">
    <source>
        <dbReference type="Pfam" id="PF09334"/>
    </source>
</evidence>
<evidence type="ECO:0000256" key="13">
    <source>
        <dbReference type="HAMAP-Rule" id="MF_00098"/>
    </source>
</evidence>
<reference evidence="16 17" key="1">
    <citation type="journal article" date="2017" name="ISME J.">
        <title>Unveiling bifidobacterial biogeography across the mammalian branch of the tree of life.</title>
        <authorList>
            <person name="Milani C."/>
            <person name="Mangifesta M."/>
            <person name="Mancabelli L."/>
            <person name="Lugli G.A."/>
            <person name="James K."/>
            <person name="Duranti S."/>
            <person name="Turroni F."/>
            <person name="Ferrario C."/>
            <person name="Ossiprandi M.C."/>
            <person name="van Sinderen D."/>
            <person name="Ventura M."/>
        </authorList>
    </citation>
    <scope>NUCLEOTIDE SEQUENCE [LARGE SCALE GENOMIC DNA]</scope>
    <source>
        <strain evidence="16 17">70</strain>
    </source>
</reference>
<dbReference type="GO" id="GO:0004825">
    <property type="term" value="F:methionine-tRNA ligase activity"/>
    <property type="evidence" value="ECO:0007669"/>
    <property type="project" value="UniProtKB-UniRule"/>
</dbReference>
<evidence type="ECO:0000256" key="11">
    <source>
        <dbReference type="ARBA" id="ARBA00023146"/>
    </source>
</evidence>
<dbReference type="GO" id="GO:0006431">
    <property type="term" value="P:methionyl-tRNA aminoacylation"/>
    <property type="evidence" value="ECO:0007669"/>
    <property type="project" value="UniProtKB-UniRule"/>
</dbReference>
<evidence type="ECO:0000256" key="3">
    <source>
        <dbReference type="ARBA" id="ARBA00008258"/>
    </source>
</evidence>
<dbReference type="InterPro" id="IPR033911">
    <property type="entry name" value="MetRS_core"/>
</dbReference>
<comment type="function">
    <text evidence="1 13">Is required not only for elongation of protein synthesis but also for the initiation of all mRNA translation through initiator tRNA(fMet) aminoacylation.</text>
</comment>
<evidence type="ECO:0000256" key="6">
    <source>
        <dbReference type="ARBA" id="ARBA00022723"/>
    </source>
</evidence>
<evidence type="ECO:0000256" key="1">
    <source>
        <dbReference type="ARBA" id="ARBA00003314"/>
    </source>
</evidence>
<organism evidence="16 17">
    <name type="scientific">Bifidobacterium italicum</name>
    <dbReference type="NCBI Taxonomy" id="1960968"/>
    <lineage>
        <taxon>Bacteria</taxon>
        <taxon>Bacillati</taxon>
        <taxon>Actinomycetota</taxon>
        <taxon>Actinomycetes</taxon>
        <taxon>Bifidobacteriales</taxon>
        <taxon>Bifidobacteriaceae</taxon>
        <taxon>Bifidobacterium</taxon>
    </lineage>
</organism>
<feature type="domain" description="Methionyl/Valyl/Leucyl/Isoleucyl-tRNA synthetase anticodon-binding" evidence="14">
    <location>
        <begin position="462"/>
        <end position="557"/>
    </location>
</feature>
<keyword evidence="11 13" id="KW-0030">Aminoacyl-tRNA synthetase</keyword>
<comment type="cofactor">
    <cofactor evidence="13">
        <name>Zn(2+)</name>
        <dbReference type="ChEBI" id="CHEBI:29105"/>
    </cofactor>
    <text evidence="13">Binds 1 zinc ion per subunit.</text>
</comment>
<dbReference type="InterPro" id="IPR041872">
    <property type="entry name" value="Anticodon_Met"/>
</dbReference>
<dbReference type="SUPFAM" id="SSF47323">
    <property type="entry name" value="Anticodon-binding domain of a subclass of class I aminoacyl-tRNA synthetases"/>
    <property type="match status" value="1"/>
</dbReference>
<keyword evidence="7 13" id="KW-0547">Nucleotide-binding</keyword>
<evidence type="ECO:0000313" key="16">
    <source>
        <dbReference type="EMBL" id="PAU67767.1"/>
    </source>
</evidence>
<dbReference type="Proteomes" id="UP000217986">
    <property type="component" value="Unassembled WGS sequence"/>
</dbReference>
<evidence type="ECO:0000313" key="17">
    <source>
        <dbReference type="Proteomes" id="UP000217986"/>
    </source>
</evidence>
<dbReference type="GO" id="GO:0005524">
    <property type="term" value="F:ATP binding"/>
    <property type="evidence" value="ECO:0007669"/>
    <property type="project" value="UniProtKB-UniRule"/>
</dbReference>
<keyword evidence="6 13" id="KW-0479">Metal-binding</keyword>
<evidence type="ECO:0000256" key="7">
    <source>
        <dbReference type="ARBA" id="ARBA00022741"/>
    </source>
</evidence>
<dbReference type="GO" id="GO:0005829">
    <property type="term" value="C:cytosol"/>
    <property type="evidence" value="ECO:0007669"/>
    <property type="project" value="TreeGrafter"/>
</dbReference>
<feature type="short sequence motif" description="'HIGH' region" evidence="13">
    <location>
        <begin position="40"/>
        <end position="50"/>
    </location>
</feature>
<dbReference type="CDD" id="cd00814">
    <property type="entry name" value="MetRS_core"/>
    <property type="match status" value="1"/>
</dbReference>
<comment type="catalytic activity">
    <reaction evidence="12 13">
        <text>tRNA(Met) + L-methionine + ATP = L-methionyl-tRNA(Met) + AMP + diphosphate</text>
        <dbReference type="Rhea" id="RHEA:13481"/>
        <dbReference type="Rhea" id="RHEA-COMP:9667"/>
        <dbReference type="Rhea" id="RHEA-COMP:9698"/>
        <dbReference type="ChEBI" id="CHEBI:30616"/>
        <dbReference type="ChEBI" id="CHEBI:33019"/>
        <dbReference type="ChEBI" id="CHEBI:57844"/>
        <dbReference type="ChEBI" id="CHEBI:78442"/>
        <dbReference type="ChEBI" id="CHEBI:78530"/>
        <dbReference type="ChEBI" id="CHEBI:456215"/>
        <dbReference type="EC" id="6.1.1.10"/>
    </reaction>
</comment>
<dbReference type="Pfam" id="PF08264">
    <property type="entry name" value="Anticodon_1"/>
    <property type="match status" value="1"/>
</dbReference>
<dbReference type="InterPro" id="IPR023458">
    <property type="entry name" value="Met-tRNA_ligase_1"/>
</dbReference>
<feature type="binding site" evidence="13">
    <location>
        <position position="175"/>
    </location>
    <ligand>
        <name>Zn(2+)</name>
        <dbReference type="ChEBI" id="CHEBI:29105"/>
    </ligand>
</feature>
<feature type="domain" description="Methionyl/Leucyl tRNA synthetase" evidence="15">
    <location>
        <begin position="34"/>
        <end position="439"/>
    </location>
</feature>
<evidence type="ECO:0000256" key="2">
    <source>
        <dbReference type="ARBA" id="ARBA00004496"/>
    </source>
</evidence>
<evidence type="ECO:0000256" key="4">
    <source>
        <dbReference type="ARBA" id="ARBA00022490"/>
    </source>
</evidence>
<evidence type="ECO:0000256" key="5">
    <source>
        <dbReference type="ARBA" id="ARBA00022598"/>
    </source>
</evidence>
<dbReference type="Gene3D" id="3.40.50.620">
    <property type="entry name" value="HUPs"/>
    <property type="match status" value="1"/>
</dbReference>
<keyword evidence="5 13" id="KW-0436">Ligase</keyword>